<feature type="region of interest" description="Disordered" evidence="1">
    <location>
        <begin position="124"/>
        <end position="180"/>
    </location>
</feature>
<sequence length="180" mass="20832">MELLVIPKLRVYPMMFKTHIEKEKYGQPQYIRDQHFLRKLLGIVSIDCLRALSDLAKAAKDYPTRKCDCTLRITHQIPCLCQVRSVLRDKLQLQTHEIGKAWWLDPKQKETQVPVTTAPIPLLEPKSRLQVSKENKQKGGATKAHEPADIRAIRLAQRLKEEKRAKVDAQDNPPPQQRQD</sequence>
<proteinExistence type="predicted"/>
<dbReference type="EMBL" id="JARBJD010000029">
    <property type="protein sequence ID" value="KAK2959500.1"/>
    <property type="molecule type" value="Genomic_DNA"/>
</dbReference>
<evidence type="ECO:0000313" key="2">
    <source>
        <dbReference type="EMBL" id="KAK2959500.1"/>
    </source>
</evidence>
<protein>
    <submittedName>
        <fullName evidence="2">Uncharacterized protein</fullName>
    </submittedName>
</protein>
<feature type="compositionally biased region" description="Basic and acidic residues" evidence="1">
    <location>
        <begin position="125"/>
        <end position="169"/>
    </location>
</feature>
<gene>
    <name evidence="2" type="ORF">BLNAU_5549</name>
</gene>
<evidence type="ECO:0000313" key="3">
    <source>
        <dbReference type="Proteomes" id="UP001281761"/>
    </source>
</evidence>
<accession>A0ABQ9Y6W3</accession>
<name>A0ABQ9Y6W3_9EUKA</name>
<evidence type="ECO:0000256" key="1">
    <source>
        <dbReference type="SAM" id="MobiDB-lite"/>
    </source>
</evidence>
<keyword evidence="3" id="KW-1185">Reference proteome</keyword>
<comment type="caution">
    <text evidence="2">The sequence shown here is derived from an EMBL/GenBank/DDBJ whole genome shotgun (WGS) entry which is preliminary data.</text>
</comment>
<reference evidence="2 3" key="1">
    <citation type="journal article" date="2022" name="bioRxiv">
        <title>Genomics of Preaxostyla Flagellates Illuminates Evolutionary Transitions and the Path Towards Mitochondrial Loss.</title>
        <authorList>
            <person name="Novak L.V.F."/>
            <person name="Treitli S.C."/>
            <person name="Pyrih J."/>
            <person name="Halakuc P."/>
            <person name="Pipaliya S.V."/>
            <person name="Vacek V."/>
            <person name="Brzon O."/>
            <person name="Soukal P."/>
            <person name="Eme L."/>
            <person name="Dacks J.B."/>
            <person name="Karnkowska A."/>
            <person name="Elias M."/>
            <person name="Hampl V."/>
        </authorList>
    </citation>
    <scope>NUCLEOTIDE SEQUENCE [LARGE SCALE GENOMIC DNA]</scope>
    <source>
        <strain evidence="2">NAU3</strain>
        <tissue evidence="2">Gut</tissue>
    </source>
</reference>
<organism evidence="2 3">
    <name type="scientific">Blattamonas nauphoetae</name>
    <dbReference type="NCBI Taxonomy" id="2049346"/>
    <lineage>
        <taxon>Eukaryota</taxon>
        <taxon>Metamonada</taxon>
        <taxon>Preaxostyla</taxon>
        <taxon>Oxymonadida</taxon>
        <taxon>Blattamonas</taxon>
    </lineage>
</organism>
<dbReference type="Proteomes" id="UP001281761">
    <property type="component" value="Unassembled WGS sequence"/>
</dbReference>